<dbReference type="PRINTS" id="PR00911">
    <property type="entry name" value="GLHYDRLASE11"/>
</dbReference>
<evidence type="ECO:0000256" key="4">
    <source>
        <dbReference type="ARBA" id="ARBA00012590"/>
    </source>
</evidence>
<evidence type="ECO:0000256" key="6">
    <source>
        <dbReference type="ARBA" id="ARBA00022801"/>
    </source>
</evidence>
<dbReference type="Proteomes" id="UP000193144">
    <property type="component" value="Unassembled WGS sequence"/>
</dbReference>
<dbReference type="AlphaFoldDB" id="A0A1Y1YYD3"/>
<comment type="pathway">
    <text evidence="2 10 11">Glycan degradation; xylan degradation.</text>
</comment>
<dbReference type="GO" id="GO:0031176">
    <property type="term" value="F:endo-1,4-beta-xylanase activity"/>
    <property type="evidence" value="ECO:0007669"/>
    <property type="project" value="UniProtKB-UniRule"/>
</dbReference>
<keyword evidence="6 10" id="KW-0378">Hydrolase</keyword>
<feature type="signal peptide" evidence="12">
    <location>
        <begin position="1"/>
        <end position="17"/>
    </location>
</feature>
<evidence type="ECO:0000256" key="8">
    <source>
        <dbReference type="ARBA" id="ARBA00023295"/>
    </source>
</evidence>
<sequence length="223" mass="24399">MSSALLIILIAVAVVFGTPTENTKNGLAPREELSSGATFFNSFWSDGKSKVSYKNLAGGKYSVTWGEGGNFVGGKGWNPGTTSKVVNFTASFNPEGYAYLTIYGWTTSPLIEFYIVESYHPSHIPGTTTDPADKGAELGNFTSDDGLYSVRTKMRINKPSIQGTTTFRQIFSVREDVREEGILTFANHWKAWKDMGITMGKMNYMIMATEGNDSSGNSTVEIF</sequence>
<dbReference type="PANTHER" id="PTHR46828">
    <property type="entry name" value="ENDO-1,4-BETA-XYLANASE A-RELATED"/>
    <property type="match status" value="1"/>
</dbReference>
<keyword evidence="9 10" id="KW-0624">Polysaccharide degradation</keyword>
<proteinExistence type="inferred from homology"/>
<evidence type="ECO:0000256" key="11">
    <source>
        <dbReference type="RuleBase" id="RU362015"/>
    </source>
</evidence>
<dbReference type="UniPathway" id="UPA00114"/>
<keyword evidence="12" id="KW-0732">Signal</keyword>
<dbReference type="OrthoDB" id="2115822at2759"/>
<dbReference type="EMBL" id="MCFA01000151">
    <property type="protein sequence ID" value="ORY03032.1"/>
    <property type="molecule type" value="Genomic_DNA"/>
</dbReference>
<dbReference type="GO" id="GO:0045493">
    <property type="term" value="P:xylan catabolic process"/>
    <property type="evidence" value="ECO:0007669"/>
    <property type="project" value="UniProtKB-UniRule"/>
</dbReference>
<accession>A0A1Y1YYD3</accession>
<evidence type="ECO:0000256" key="2">
    <source>
        <dbReference type="ARBA" id="ARBA00004851"/>
    </source>
</evidence>
<protein>
    <recommendedName>
        <fullName evidence="4 10">Endo-1,4-beta-xylanase</fullName>
        <ecNumber evidence="4 10">3.2.1.8</ecNumber>
    </recommendedName>
</protein>
<keyword evidence="15" id="KW-1185">Reference proteome</keyword>
<dbReference type="PROSITE" id="PS00776">
    <property type="entry name" value="GH11_1"/>
    <property type="match status" value="1"/>
</dbReference>
<dbReference type="InterPro" id="IPR001137">
    <property type="entry name" value="Glyco_hydro_11"/>
</dbReference>
<organism evidence="14 15">
    <name type="scientific">Clohesyomyces aquaticus</name>
    <dbReference type="NCBI Taxonomy" id="1231657"/>
    <lineage>
        <taxon>Eukaryota</taxon>
        <taxon>Fungi</taxon>
        <taxon>Dikarya</taxon>
        <taxon>Ascomycota</taxon>
        <taxon>Pezizomycotina</taxon>
        <taxon>Dothideomycetes</taxon>
        <taxon>Pleosporomycetidae</taxon>
        <taxon>Pleosporales</taxon>
        <taxon>Lindgomycetaceae</taxon>
        <taxon>Clohesyomyces</taxon>
    </lineage>
</organism>
<dbReference type="InterPro" id="IPR033123">
    <property type="entry name" value="GH11_dom"/>
</dbReference>
<comment type="catalytic activity">
    <reaction evidence="1 10 11">
        <text>Endohydrolysis of (1-&gt;4)-beta-D-xylosidic linkages in xylans.</text>
        <dbReference type="EC" id="3.2.1.8"/>
    </reaction>
</comment>
<keyword evidence="8 10" id="KW-0326">Glycosidase</keyword>
<evidence type="ECO:0000256" key="10">
    <source>
        <dbReference type="PROSITE-ProRule" id="PRU01097"/>
    </source>
</evidence>
<evidence type="ECO:0000256" key="12">
    <source>
        <dbReference type="SAM" id="SignalP"/>
    </source>
</evidence>
<feature type="active site" description="Proton donor" evidence="10">
    <location>
        <position position="210"/>
    </location>
</feature>
<dbReference type="Gene3D" id="2.60.120.180">
    <property type="match status" value="1"/>
</dbReference>
<feature type="domain" description="GH11" evidence="13">
    <location>
        <begin position="27"/>
        <end position="223"/>
    </location>
</feature>
<evidence type="ECO:0000313" key="14">
    <source>
        <dbReference type="EMBL" id="ORY03032.1"/>
    </source>
</evidence>
<feature type="chain" id="PRO_5013141498" description="Endo-1,4-beta-xylanase" evidence="12">
    <location>
        <begin position="18"/>
        <end position="223"/>
    </location>
</feature>
<evidence type="ECO:0000256" key="1">
    <source>
        <dbReference type="ARBA" id="ARBA00000681"/>
    </source>
</evidence>
<evidence type="ECO:0000256" key="5">
    <source>
        <dbReference type="ARBA" id="ARBA00022651"/>
    </source>
</evidence>
<dbReference type="PROSITE" id="PS51761">
    <property type="entry name" value="GH11_3"/>
    <property type="match status" value="1"/>
</dbReference>
<evidence type="ECO:0000256" key="3">
    <source>
        <dbReference type="ARBA" id="ARBA00007792"/>
    </source>
</evidence>
<comment type="caution">
    <text evidence="14">The sequence shown here is derived from an EMBL/GenBank/DDBJ whole genome shotgun (WGS) entry which is preliminary data.</text>
</comment>
<dbReference type="InterPro" id="IPR018208">
    <property type="entry name" value="GH11_AS_1"/>
</dbReference>
<name>A0A1Y1YYD3_9PLEO</name>
<evidence type="ECO:0000259" key="13">
    <source>
        <dbReference type="PROSITE" id="PS51761"/>
    </source>
</evidence>
<evidence type="ECO:0000256" key="7">
    <source>
        <dbReference type="ARBA" id="ARBA00023277"/>
    </source>
</evidence>
<dbReference type="InterPro" id="IPR013320">
    <property type="entry name" value="ConA-like_dom_sf"/>
</dbReference>
<reference evidence="14 15" key="1">
    <citation type="submission" date="2016-07" db="EMBL/GenBank/DDBJ databases">
        <title>Pervasive Adenine N6-methylation of Active Genes in Fungi.</title>
        <authorList>
            <consortium name="DOE Joint Genome Institute"/>
            <person name="Mondo S.J."/>
            <person name="Dannebaum R.O."/>
            <person name="Kuo R.C."/>
            <person name="Labutti K."/>
            <person name="Haridas S."/>
            <person name="Kuo A."/>
            <person name="Salamov A."/>
            <person name="Ahrendt S.R."/>
            <person name="Lipzen A."/>
            <person name="Sullivan W."/>
            <person name="Andreopoulos W.B."/>
            <person name="Clum A."/>
            <person name="Lindquist E."/>
            <person name="Daum C."/>
            <person name="Ramamoorthy G.K."/>
            <person name="Gryganskyi A."/>
            <person name="Culley D."/>
            <person name="Magnuson J.K."/>
            <person name="James T.Y."/>
            <person name="O'Malley M.A."/>
            <person name="Stajich J.E."/>
            <person name="Spatafora J.W."/>
            <person name="Visel A."/>
            <person name="Grigoriev I.V."/>
        </authorList>
    </citation>
    <scope>NUCLEOTIDE SEQUENCE [LARGE SCALE GENOMIC DNA]</scope>
    <source>
        <strain evidence="14 15">CBS 115471</strain>
    </source>
</reference>
<evidence type="ECO:0000313" key="15">
    <source>
        <dbReference type="Proteomes" id="UP000193144"/>
    </source>
</evidence>
<evidence type="ECO:0000256" key="9">
    <source>
        <dbReference type="ARBA" id="ARBA00023326"/>
    </source>
</evidence>
<dbReference type="PANTHER" id="PTHR46828:SF2">
    <property type="entry name" value="ENDO-1,4-BETA-XYLANASE A-RELATED"/>
    <property type="match status" value="1"/>
</dbReference>
<dbReference type="SUPFAM" id="SSF49899">
    <property type="entry name" value="Concanavalin A-like lectins/glucanases"/>
    <property type="match status" value="1"/>
</dbReference>
<comment type="similarity">
    <text evidence="3 10 11">Belongs to the glycosyl hydrolase 11 (cellulase G) family.</text>
</comment>
<keyword evidence="5 10" id="KW-0858">Xylan degradation</keyword>
<dbReference type="InterPro" id="IPR013319">
    <property type="entry name" value="GH11/12"/>
</dbReference>
<dbReference type="EC" id="3.2.1.8" evidence="4 10"/>
<keyword evidence="7 10" id="KW-0119">Carbohydrate metabolism</keyword>
<dbReference type="Pfam" id="PF00457">
    <property type="entry name" value="Glyco_hydro_11"/>
    <property type="match status" value="1"/>
</dbReference>
<feature type="active site" description="Nucleophile" evidence="10">
    <location>
        <position position="112"/>
    </location>
</feature>
<gene>
    <name evidence="14" type="ORF">BCR34DRAFT_492701</name>
</gene>